<feature type="transmembrane region" description="Helical" evidence="2">
    <location>
        <begin position="285"/>
        <end position="306"/>
    </location>
</feature>
<keyword evidence="2" id="KW-0472">Membrane</keyword>
<accession>I3EDC0</accession>
<evidence type="ECO:0000313" key="3">
    <source>
        <dbReference type="EMBL" id="EIJ87217.1"/>
    </source>
</evidence>
<dbReference type="OrthoDB" id="10334408at2759"/>
<feature type="compositionally biased region" description="Polar residues" evidence="1">
    <location>
        <begin position="77"/>
        <end position="97"/>
    </location>
</feature>
<feature type="transmembrane region" description="Helical" evidence="2">
    <location>
        <begin position="183"/>
        <end position="201"/>
    </location>
</feature>
<proteinExistence type="predicted"/>
<organism evidence="3 4">
    <name type="scientific">Nematocida parisii (strain ERTm3)</name>
    <name type="common">Nematode killer fungus</name>
    <dbReference type="NCBI Taxonomy" id="935791"/>
    <lineage>
        <taxon>Eukaryota</taxon>
        <taxon>Fungi</taxon>
        <taxon>Fungi incertae sedis</taxon>
        <taxon>Microsporidia</taxon>
        <taxon>Nematocida</taxon>
    </lineage>
</organism>
<keyword evidence="2" id="KW-0812">Transmembrane</keyword>
<keyword evidence="2" id="KW-1133">Transmembrane helix</keyword>
<name>I3EDC0_NEMP3</name>
<dbReference type="Proteomes" id="UP000002872">
    <property type="component" value="Unassembled WGS sequence"/>
</dbReference>
<dbReference type="AlphaFoldDB" id="I3EDC0"/>
<dbReference type="VEuPathDB" id="MicrosporidiaDB:NEQG_02552"/>
<feature type="transmembrane region" description="Helical" evidence="2">
    <location>
        <begin position="231"/>
        <end position="250"/>
    </location>
</feature>
<sequence>MAANENRNLDSHNITKSKKETSALGTCTSEGKEQETPKNISKYSQKHSEDKQRRTPLQDKTNQENAQQTEKRKKGNKSTIPNSITDSVDYQSENADANSTVQTTDALFTEVTPKESSILAYTGTEIEPDAHTTESISGYTGASVEEERKCIYKWIKELLFRCMNYTMAVSQRAIVLVRSYNARPLYISFLLIFSMYCVRALTMDSFRRISGECYDGICYSSIPIYIQTLDFFLSLVTCIYIGGILLQAGAREISNYLILITHLVFILGSVWALHLDKYILKRIDIVLGSTYDVAGILIINSVFGYVSRRRMLIYQSIVGFSVNYAIFIYISYYFWAIIKNTSKFTLHSLAKHVNSPNSMAAKKRERSTHARSFK</sequence>
<gene>
    <name evidence="3" type="ORF">NEQG_02552</name>
</gene>
<protein>
    <submittedName>
        <fullName evidence="3">Uncharacterized protein</fullName>
    </submittedName>
</protein>
<evidence type="ECO:0000256" key="2">
    <source>
        <dbReference type="SAM" id="Phobius"/>
    </source>
</evidence>
<evidence type="ECO:0000313" key="4">
    <source>
        <dbReference type="Proteomes" id="UP000002872"/>
    </source>
</evidence>
<dbReference type="InParanoid" id="I3EDC0"/>
<feature type="transmembrane region" description="Helical" evidence="2">
    <location>
        <begin position="312"/>
        <end position="335"/>
    </location>
</feature>
<dbReference type="EMBL" id="GL870884">
    <property type="protein sequence ID" value="EIJ87217.1"/>
    <property type="molecule type" value="Genomic_DNA"/>
</dbReference>
<evidence type="ECO:0000256" key="1">
    <source>
        <dbReference type="SAM" id="MobiDB-lite"/>
    </source>
</evidence>
<feature type="region of interest" description="Disordered" evidence="1">
    <location>
        <begin position="1"/>
        <end position="97"/>
    </location>
</feature>
<dbReference type="HOGENOM" id="CLU_046165_0_0_1"/>
<reference evidence="3" key="1">
    <citation type="submission" date="2011-01" db="EMBL/GenBank/DDBJ databases">
        <title>The Genome Sequence of Nematocida parisii strain ERTm3.</title>
        <authorList>
            <consortium name="The Broad Institute Genome Sequencing Platform"/>
            <consortium name="The Broad Institute Genome Sequencing Center for Infectious Disease"/>
            <person name="Cuomo C."/>
            <person name="Troemel E."/>
            <person name="Young S.K."/>
            <person name="Zeng Q."/>
            <person name="Gargeya S."/>
            <person name="Fitzgerald M."/>
            <person name="Haas B."/>
            <person name="Abouelleil A."/>
            <person name="Alvarado L."/>
            <person name="Arachchi H.M."/>
            <person name="Berlin A."/>
            <person name="Chapman S.B."/>
            <person name="Gearin G."/>
            <person name="Goldberg J."/>
            <person name="Griggs A."/>
            <person name="Gujja S."/>
            <person name="Hansen M."/>
            <person name="Heiman D."/>
            <person name="Howarth C."/>
            <person name="Larimer J."/>
            <person name="Lui A."/>
            <person name="MacDonald P.J.P."/>
            <person name="McCowen C."/>
            <person name="Montmayeur A."/>
            <person name="Murphy C."/>
            <person name="Neiman D."/>
            <person name="Pearson M."/>
            <person name="Priest M."/>
            <person name="Roberts A."/>
            <person name="Saif S."/>
            <person name="Shea T."/>
            <person name="Sisk P."/>
            <person name="Stolte C."/>
            <person name="Sykes S."/>
            <person name="Wortman J."/>
            <person name="Nusbaum C."/>
            <person name="Birren B."/>
        </authorList>
    </citation>
    <scope>NUCLEOTIDE SEQUENCE</scope>
    <source>
        <strain evidence="3">ERTm3</strain>
    </source>
</reference>
<keyword evidence="4" id="KW-1185">Reference proteome</keyword>
<feature type="compositionally biased region" description="Basic and acidic residues" evidence="1">
    <location>
        <begin position="46"/>
        <end position="57"/>
    </location>
</feature>
<feature type="compositionally biased region" description="Polar residues" evidence="1">
    <location>
        <begin position="58"/>
        <end position="68"/>
    </location>
</feature>
<feature type="transmembrane region" description="Helical" evidence="2">
    <location>
        <begin position="256"/>
        <end position="273"/>
    </location>
</feature>